<proteinExistence type="predicted"/>
<reference evidence="1" key="2">
    <citation type="submission" date="2018-04" db="EMBL/GenBank/DDBJ databases">
        <title>OnivRS2 (Oryza nivara Reference Sequence Version 2).</title>
        <authorList>
            <person name="Zhang J."/>
            <person name="Kudrna D."/>
            <person name="Lee S."/>
            <person name="Talag J."/>
            <person name="Rajasekar S."/>
            <person name="Welchert J."/>
            <person name="Hsing Y.-I."/>
            <person name="Wing R.A."/>
        </authorList>
    </citation>
    <scope>NUCLEOTIDE SEQUENCE [LARGE SCALE GENOMIC DNA]</scope>
    <source>
        <strain evidence="1">SL10</strain>
    </source>
</reference>
<evidence type="ECO:0000313" key="2">
    <source>
        <dbReference type="Proteomes" id="UP000006591"/>
    </source>
</evidence>
<dbReference type="AlphaFoldDB" id="A0A0E0I613"/>
<organism evidence="1">
    <name type="scientific">Oryza nivara</name>
    <name type="common">Indian wild rice</name>
    <name type="synonym">Oryza sativa f. spontanea</name>
    <dbReference type="NCBI Taxonomy" id="4536"/>
    <lineage>
        <taxon>Eukaryota</taxon>
        <taxon>Viridiplantae</taxon>
        <taxon>Streptophyta</taxon>
        <taxon>Embryophyta</taxon>
        <taxon>Tracheophyta</taxon>
        <taxon>Spermatophyta</taxon>
        <taxon>Magnoliopsida</taxon>
        <taxon>Liliopsida</taxon>
        <taxon>Poales</taxon>
        <taxon>Poaceae</taxon>
        <taxon>BOP clade</taxon>
        <taxon>Oryzoideae</taxon>
        <taxon>Oryzeae</taxon>
        <taxon>Oryzinae</taxon>
        <taxon>Oryza</taxon>
    </lineage>
</organism>
<sequence length="167" mass="18772">MAMTLGEKEGGRSRLGHDWGDNGSVSVVMMAWRANPWTICAEITCGSPSGRSSRPLRLAARLPRHHRLPDFGYINHGYSTHVFTDHGSLGSFALATSTMAQRAIIRVEHSCRFIFQSKYVSTTQNAYGYFHFPASFIVYGDSFSSIQYRLMCKIAVDERYDVMFLSS</sequence>
<dbReference type="HOGENOM" id="CLU_1597130_0_0_1"/>
<dbReference type="Proteomes" id="UP000006591">
    <property type="component" value="Chromosome 7"/>
</dbReference>
<evidence type="ECO:0000313" key="1">
    <source>
        <dbReference type="EnsemblPlants" id="ONIVA07G26960.1"/>
    </source>
</evidence>
<dbReference type="EnsemblPlants" id="ONIVA07G26960.1">
    <property type="protein sequence ID" value="ONIVA07G26960.1"/>
    <property type="gene ID" value="ONIVA07G26960"/>
</dbReference>
<accession>A0A0E0I613</accession>
<dbReference type="Gramene" id="ONIVA07G26960.1">
    <property type="protein sequence ID" value="ONIVA07G26960.1"/>
    <property type="gene ID" value="ONIVA07G26960"/>
</dbReference>
<dbReference type="eggNOG" id="ENOG502R4QK">
    <property type="taxonomic scope" value="Eukaryota"/>
</dbReference>
<name>A0A0E0I613_ORYNI</name>
<keyword evidence="2" id="KW-1185">Reference proteome</keyword>
<protein>
    <submittedName>
        <fullName evidence="1">Uncharacterized protein</fullName>
    </submittedName>
</protein>
<reference evidence="1" key="1">
    <citation type="submission" date="2015-04" db="UniProtKB">
        <authorList>
            <consortium name="EnsemblPlants"/>
        </authorList>
    </citation>
    <scope>IDENTIFICATION</scope>
    <source>
        <strain evidence="1">SL10</strain>
    </source>
</reference>